<dbReference type="Proteomes" id="UP000410984">
    <property type="component" value="Unassembled WGS sequence"/>
</dbReference>
<dbReference type="RefSeq" id="WP_142584573.1">
    <property type="nucleotide sequence ID" value="NZ_CABFPH010000066.1"/>
</dbReference>
<dbReference type="InterPro" id="IPR021074">
    <property type="entry name" value="Formate_DH_dsu"/>
</dbReference>
<gene>
    <name evidence="2" type="ORF">MET9862_03927</name>
</gene>
<keyword evidence="3" id="KW-1185">Reference proteome</keyword>
<proteinExistence type="predicted"/>
<dbReference type="AlphaFoldDB" id="A0A509EGY4"/>
<sequence>MSAVTQEDKLLRMANQIATFFRSYPEDEAVAGVQKHITAFWTPRMVDRLSAALPDMGERADILVRRAIRGPETAEEGPVRPATRDPQKLGEGASDAG</sequence>
<accession>A0A509EGY4</accession>
<evidence type="ECO:0000313" key="3">
    <source>
        <dbReference type="Proteomes" id="UP000410984"/>
    </source>
</evidence>
<organism evidence="2 3">
    <name type="scientific">Methylobacterium symbioticum</name>
    <dbReference type="NCBI Taxonomy" id="2584084"/>
    <lineage>
        <taxon>Bacteria</taxon>
        <taxon>Pseudomonadati</taxon>
        <taxon>Pseudomonadota</taxon>
        <taxon>Alphaproteobacteria</taxon>
        <taxon>Hyphomicrobiales</taxon>
        <taxon>Methylobacteriaceae</taxon>
        <taxon>Methylobacterium</taxon>
    </lineage>
</organism>
<feature type="region of interest" description="Disordered" evidence="1">
    <location>
        <begin position="68"/>
        <end position="97"/>
    </location>
</feature>
<dbReference type="EMBL" id="CABFPH010000066">
    <property type="protein sequence ID" value="VUD73312.1"/>
    <property type="molecule type" value="Genomic_DNA"/>
</dbReference>
<dbReference type="Pfam" id="PF11390">
    <property type="entry name" value="FdsD"/>
    <property type="match status" value="1"/>
</dbReference>
<protein>
    <submittedName>
        <fullName evidence="2">Uncharacterized protein</fullName>
    </submittedName>
</protein>
<evidence type="ECO:0000256" key="1">
    <source>
        <dbReference type="SAM" id="MobiDB-lite"/>
    </source>
</evidence>
<name>A0A509EGY4_9HYPH</name>
<dbReference type="OrthoDB" id="7409377at2"/>
<evidence type="ECO:0000313" key="2">
    <source>
        <dbReference type="EMBL" id="VUD73312.1"/>
    </source>
</evidence>
<reference evidence="2 3" key="1">
    <citation type="submission" date="2019-06" db="EMBL/GenBank/DDBJ databases">
        <authorList>
            <person name="Rodrigo-Torres L."/>
            <person name="Arahal R. D."/>
            <person name="Lucena T."/>
        </authorList>
    </citation>
    <scope>NUCLEOTIDE SEQUENCE [LARGE SCALE GENOMIC DNA]</scope>
    <source>
        <strain evidence="2 3">SB0023/3</strain>
    </source>
</reference>